<accession>A0A2H4YEI7</accession>
<dbReference type="Gene3D" id="3.20.70.20">
    <property type="match status" value="1"/>
</dbReference>
<dbReference type="PANTHER" id="PTHR21075">
    <property type="entry name" value="ANAEROBIC RIBONUCLEOSIDE-TRIPHOSPHATE REDUCTASE"/>
    <property type="match status" value="1"/>
</dbReference>
<dbReference type="EMBL" id="MG250483">
    <property type="protein sequence ID" value="AUE22581.1"/>
    <property type="molecule type" value="Genomic_DNA"/>
</dbReference>
<keyword evidence="2 5" id="KW-0556">Organic radical</keyword>
<dbReference type="KEGG" id="vg:65110360"/>
<dbReference type="PANTHER" id="PTHR21075:SF0">
    <property type="entry name" value="ANAEROBIC RIBONUCLEOSIDE-TRIPHOSPHATE REDUCTASE"/>
    <property type="match status" value="1"/>
</dbReference>
<keyword evidence="9" id="KW-1185">Reference proteome</keyword>
<dbReference type="NCBIfam" id="NF006732">
    <property type="entry name" value="PRK09263.1"/>
    <property type="match status" value="1"/>
</dbReference>
<dbReference type="GO" id="GO:0008998">
    <property type="term" value="F:ribonucleoside-triphosphate reductase (thioredoxin) activity"/>
    <property type="evidence" value="ECO:0007669"/>
    <property type="project" value="InterPro"/>
</dbReference>
<dbReference type="GO" id="GO:0009265">
    <property type="term" value="P:2'-deoxyribonucleotide biosynthetic process"/>
    <property type="evidence" value="ECO:0007669"/>
    <property type="project" value="TreeGrafter"/>
</dbReference>
<organism evidence="8 9">
    <name type="scientific">Aeromonas phage Ah1</name>
    <dbReference type="NCBI Taxonomy" id="2053701"/>
    <lineage>
        <taxon>Viruses</taxon>
        <taxon>Duplodnaviria</taxon>
        <taxon>Heunggongvirae</taxon>
        <taxon>Uroviricota</taxon>
        <taxon>Caudoviricetes</taxon>
        <taxon>Pantevenvirales</taxon>
        <taxon>Straboviridae</taxon>
        <taxon>Cinqassovirus</taxon>
        <taxon>Cinqassovirus ah1</taxon>
    </lineage>
</organism>
<dbReference type="InterPro" id="IPR019777">
    <property type="entry name" value="Form_AcTrfase_GR_CS"/>
</dbReference>
<proteinExistence type="predicted"/>
<evidence type="ECO:0000313" key="8">
    <source>
        <dbReference type="EMBL" id="AUE22581.1"/>
    </source>
</evidence>
<feature type="domain" description="ATP-cone" evidence="7">
    <location>
        <begin position="1"/>
        <end position="90"/>
    </location>
</feature>
<dbReference type="NCBIfam" id="TIGR02487">
    <property type="entry name" value="NrdD"/>
    <property type="match status" value="1"/>
</dbReference>
<dbReference type="RefSeq" id="YP_010092792.1">
    <property type="nucleotide sequence ID" value="NC_055733.1"/>
</dbReference>
<dbReference type="GO" id="GO:0004748">
    <property type="term" value="F:ribonucleoside-diphosphate reductase activity, thioredoxin disulfide as acceptor"/>
    <property type="evidence" value="ECO:0007669"/>
    <property type="project" value="TreeGrafter"/>
</dbReference>
<feature type="modified residue" description="Glycine radical" evidence="5">
    <location>
        <position position="679"/>
    </location>
</feature>
<dbReference type="Pfam" id="PF13597">
    <property type="entry name" value="NRDD"/>
    <property type="match status" value="1"/>
</dbReference>
<evidence type="ECO:0000256" key="3">
    <source>
        <dbReference type="ARBA" id="ARBA00022840"/>
    </source>
</evidence>
<dbReference type="PROSITE" id="PS51161">
    <property type="entry name" value="ATP_CONE"/>
    <property type="match status" value="1"/>
</dbReference>
<dbReference type="Proteomes" id="UP000240934">
    <property type="component" value="Segment"/>
</dbReference>
<dbReference type="InterPro" id="IPR012833">
    <property type="entry name" value="NrdD"/>
</dbReference>
<sequence length="704" mass="80419">MQVQKRDGRIVDFDRSFIETAITNSLKSIGINDMTFPQHATEAVVRKLIGRSTVTIEEIQHTVEDTLMRSRYPAVARAYIEYRYDRDVARDLNSDMTKRIMGLMRQSDESIMNENANKDAKVIPTQRDLVAGIVSKHFAKHYLPVEVMQAHEMGWIHFHDLDYSPFFPMFNCQLIDVKGMLERGFRMGNAQIETPKSISTAAAVVAQIIAQVASHIYGGNTINRIDEVLAPYVKMTHEKHLDEARYWKIPDAKEYAIAKTRKAVYDAMQGLEYEVNTLHSANGQTPFCTFGFGLGESWEAELIQEAILKVRLAGLGKEGITPVFPKLVFALKDGHNLKPTDPLYRIKQLALECASKRMYPDILSYDKVVEITGSFKFPMGCRSFLHRWEDENGNEVHDGRNNLGVVTLNLPRIALDSNGNHMRFWELLEQRMEVVKQALIARVDRLRGVKASVAPILYVEGACGVRLNPDDDIMKAFDNGRASVSIGYIGLHEVTEIMMRGIDEHIMENQSKQVFAVSVLQRMKELADAWKEQTGLAFSLYGTPSESLCYRFAKIDRERYPENKVFDKDYYTNSFHLDVRHNTNPYDKIDFEKQFIPLSTGGFISYGEYPNMKDNLKALEDVWDYAYLNTPYYGTNTPVDVCFECGYHGEFTATSKGYECPKCGNHDDKKMNVIRRVCGYLGEVNARPFNHGKQQEVMLRCKHL</sequence>
<dbReference type="GeneID" id="65110360"/>
<dbReference type="PROSITE" id="PS00850">
    <property type="entry name" value="GLY_RADICAL_1"/>
    <property type="match status" value="1"/>
</dbReference>
<evidence type="ECO:0000256" key="1">
    <source>
        <dbReference type="ARBA" id="ARBA00022741"/>
    </source>
</evidence>
<dbReference type="CDD" id="cd01675">
    <property type="entry name" value="RNR_III"/>
    <property type="match status" value="1"/>
</dbReference>
<dbReference type="SUPFAM" id="SSF51998">
    <property type="entry name" value="PFL-like glycyl radical enzymes"/>
    <property type="match status" value="1"/>
</dbReference>
<evidence type="ECO:0000313" key="9">
    <source>
        <dbReference type="Proteomes" id="UP000240934"/>
    </source>
</evidence>
<dbReference type="GO" id="GO:0006260">
    <property type="term" value="P:DNA replication"/>
    <property type="evidence" value="ECO:0007669"/>
    <property type="project" value="InterPro"/>
</dbReference>
<gene>
    <name evidence="8" type="primary">nrdD</name>
    <name evidence="8" type="ORF">Ah1_00040</name>
</gene>
<dbReference type="InterPro" id="IPR005144">
    <property type="entry name" value="ATP-cone_dom"/>
</dbReference>
<dbReference type="Pfam" id="PF03477">
    <property type="entry name" value="ATP-cone"/>
    <property type="match status" value="1"/>
</dbReference>
<reference evidence="8 9" key="1">
    <citation type="submission" date="2017-10" db="EMBL/GenBank/DDBJ databases">
        <title>Antibacterial composition for extension of chilled fish shelf life and decreasing of risk of food-borne infections, bacteriophage strains for its preparation.</title>
        <authorList>
            <person name="Zulkarneev E.R."/>
            <person name="Aleshkin A.V."/>
            <person name="Rubalsky O.V."/>
            <person name="Kiseleva I.A."/>
            <person name="Rubalskii E.O."/>
            <person name="Lebedev S.N."/>
        </authorList>
    </citation>
    <scope>NUCLEOTIDE SEQUENCE [LARGE SCALE GENOMIC DNA]</scope>
</reference>
<dbReference type="GO" id="GO:0005524">
    <property type="term" value="F:ATP binding"/>
    <property type="evidence" value="ECO:0007669"/>
    <property type="project" value="UniProtKB-UniRule"/>
</dbReference>
<evidence type="ECO:0000256" key="5">
    <source>
        <dbReference type="PROSITE-ProRule" id="PRU00493"/>
    </source>
</evidence>
<keyword evidence="3 4" id="KW-0067">ATP-binding</keyword>
<evidence type="ECO:0000259" key="7">
    <source>
        <dbReference type="PROSITE" id="PS51161"/>
    </source>
</evidence>
<evidence type="ECO:0000259" key="6">
    <source>
        <dbReference type="PROSITE" id="PS51149"/>
    </source>
</evidence>
<evidence type="ECO:0000256" key="2">
    <source>
        <dbReference type="ARBA" id="ARBA00022818"/>
    </source>
</evidence>
<feature type="domain" description="Glycine radical" evidence="6">
    <location>
        <begin position="581"/>
        <end position="704"/>
    </location>
</feature>
<dbReference type="PROSITE" id="PS51149">
    <property type="entry name" value="GLY_RADICAL_2"/>
    <property type="match status" value="1"/>
</dbReference>
<protein>
    <submittedName>
        <fullName evidence="8">Anaerobic NTP reductase large subunit</fullName>
    </submittedName>
</protein>
<evidence type="ECO:0000256" key="4">
    <source>
        <dbReference type="PROSITE-ProRule" id="PRU00492"/>
    </source>
</evidence>
<name>A0A2H4YEI7_9CAUD</name>
<keyword evidence="1 4" id="KW-0547">Nucleotide-binding</keyword>
<dbReference type="InterPro" id="IPR001150">
    <property type="entry name" value="Gly_radical"/>
</dbReference>